<dbReference type="AlphaFoldDB" id="A0A0F8YU02"/>
<reference evidence="2" key="1">
    <citation type="journal article" date="2015" name="Nature">
        <title>Complex archaea that bridge the gap between prokaryotes and eukaryotes.</title>
        <authorList>
            <person name="Spang A."/>
            <person name="Saw J.H."/>
            <person name="Jorgensen S.L."/>
            <person name="Zaremba-Niedzwiedzka K."/>
            <person name="Martijn J."/>
            <person name="Lind A.E."/>
            <person name="van Eijk R."/>
            <person name="Schleper C."/>
            <person name="Guy L."/>
            <person name="Ettema T.J."/>
        </authorList>
    </citation>
    <scope>NUCLEOTIDE SEQUENCE</scope>
</reference>
<name>A0A0F8YU02_9ZZZZ</name>
<proteinExistence type="predicted"/>
<feature type="non-terminal residue" evidence="2">
    <location>
        <position position="75"/>
    </location>
</feature>
<feature type="transmembrane region" description="Helical" evidence="1">
    <location>
        <begin position="31"/>
        <end position="54"/>
    </location>
</feature>
<gene>
    <name evidence="2" type="ORF">LCGC14_2855270</name>
</gene>
<protein>
    <recommendedName>
        <fullName evidence="3">Branched-chain amino acid ABC transporter permease</fullName>
    </recommendedName>
</protein>
<keyword evidence="1" id="KW-1133">Transmembrane helix</keyword>
<comment type="caution">
    <text evidence="2">The sequence shown here is derived from an EMBL/GenBank/DDBJ whole genome shotgun (WGS) entry which is preliminary data.</text>
</comment>
<dbReference type="PROSITE" id="PS51257">
    <property type="entry name" value="PROKAR_LIPOPROTEIN"/>
    <property type="match status" value="1"/>
</dbReference>
<evidence type="ECO:0000256" key="1">
    <source>
        <dbReference type="SAM" id="Phobius"/>
    </source>
</evidence>
<dbReference type="EMBL" id="LAZR01055030">
    <property type="protein sequence ID" value="KKK77275.1"/>
    <property type="molecule type" value="Genomic_DNA"/>
</dbReference>
<keyword evidence="1" id="KW-0812">Transmembrane</keyword>
<evidence type="ECO:0008006" key="3">
    <source>
        <dbReference type="Google" id="ProtNLM"/>
    </source>
</evidence>
<keyword evidence="1" id="KW-0472">Membrane</keyword>
<accession>A0A0F8YU02</accession>
<evidence type="ECO:0000313" key="2">
    <source>
        <dbReference type="EMBL" id="KKK77275.1"/>
    </source>
</evidence>
<organism evidence="2">
    <name type="scientific">marine sediment metagenome</name>
    <dbReference type="NCBI Taxonomy" id="412755"/>
    <lineage>
        <taxon>unclassified sequences</taxon>
        <taxon>metagenomes</taxon>
        <taxon>ecological metagenomes</taxon>
    </lineage>
</organism>
<sequence>MPGFKLSAFWLGSAAIFIVGAACTFLLGEDYVYYFVAGYVILQGLIMATAWNILGGFTGYVNFGSAGFFAMGAYT</sequence>